<organism evidence="1">
    <name type="scientific">viral metagenome</name>
    <dbReference type="NCBI Taxonomy" id="1070528"/>
    <lineage>
        <taxon>unclassified sequences</taxon>
        <taxon>metagenomes</taxon>
        <taxon>organismal metagenomes</taxon>
    </lineage>
</organism>
<protein>
    <submittedName>
        <fullName evidence="1">Uncharacterized protein</fullName>
    </submittedName>
</protein>
<sequence length="134" mass="15084">MTSIDNTPILTDIEPSSGDIGNISNIAEDVDCEAKKADVHEVVMITTNEPIVECCKKIREIKQKTNTEVIHIAIVCPCYKDDDCDDDCKCGQGAEVLQQKDCKCGKDCKCKKDEEVQEIHCCQKWFLPFLFHKS</sequence>
<dbReference type="EMBL" id="MN740015">
    <property type="protein sequence ID" value="QHT84100.1"/>
    <property type="molecule type" value="Genomic_DNA"/>
</dbReference>
<dbReference type="AlphaFoldDB" id="A0A6C0HUM3"/>
<evidence type="ECO:0000313" key="1">
    <source>
        <dbReference type="EMBL" id="QHT84100.1"/>
    </source>
</evidence>
<reference evidence="1" key="1">
    <citation type="journal article" date="2020" name="Nature">
        <title>Giant virus diversity and host interactions through global metagenomics.</title>
        <authorList>
            <person name="Schulz F."/>
            <person name="Roux S."/>
            <person name="Paez-Espino D."/>
            <person name="Jungbluth S."/>
            <person name="Walsh D.A."/>
            <person name="Denef V.J."/>
            <person name="McMahon K.D."/>
            <person name="Konstantinidis K.T."/>
            <person name="Eloe-Fadrosh E.A."/>
            <person name="Kyrpides N.C."/>
            <person name="Woyke T."/>
        </authorList>
    </citation>
    <scope>NUCLEOTIDE SEQUENCE</scope>
    <source>
        <strain evidence="1">GVMAG-M-3300023184-16</strain>
    </source>
</reference>
<name>A0A6C0HUM3_9ZZZZ</name>
<proteinExistence type="predicted"/>
<accession>A0A6C0HUM3</accession>